<sequence>MSAIPKTPKTPSLVDKAKNEAAAQSNKEINAIYNSLTWQWDLRLPSTTFESPSDRRSKSKSEESDLACEIVGRIRYLYYKAHVNLFAALDKFDQEATHMYVRWVQKPNADREVIPETTEKRPHPVTPSERIELLKRLQIILCELFNNTQSLQRSVPSKANSPVLSAQKTQIDDSPVAFPLSSAQKHDGKRRFEPFTDINIGAKKAKGPEARASGRENFYRFPPPQWNVSRPQKTTTKTDQVNLMPLKGDMNVNMNTSFETNVPDVFSQSFSSTLLNTQSTDPESEPKSEPEPEPKPELTIKLCSDHLSLDDDVPKTQSSDFGSIFDPVEAERVWTESFGANIPSPGVPKYDVVNDTTEGMSRKVVDEVLDKTVDDPNPKKLERCLNEMLPILPSCLKRAPFFVSYEITRVFLSLQVPISDFTLPYVKEWIEYDKLWKMLKTLPILQDKKFPEKCGAKVWEIAANGYSHGFNGVVFAASLRENKTQSEPLFSFQLQPMKLDLTNRLERIFGSDRFFEFEIPDLERKRYGPKVAKVDDNTWGVLKSWLVNGDHQLLGRTYKSFFVKIKDRKRKSSLKSDAEEESSVTPFRAFLFATDGYGFVNGSPHARMTVEELLDFIRPTSENKNQPYMKLFARTALVLSRNQATVTVERTQIRYKNDIRNPDLHNPKKTYVMTDGAGKMSLSLAKKIVFKLNLFHIPSAFQGRFGEAKGLWIVDRSDDIENDWIELYSEQCKWNRGEEGGDEFDHRSRRTFEVVGHSTPLKTADLNTQLLPLLMHQATNRRRMRGAIIKALKEGLSHSLEELKTALTGPRELRSWVRPTNSSIRDRIKTGAIQWRGGLPAKHEDRLSILLDAGFDPRSSSS</sequence>
<dbReference type="AlphaFoldDB" id="A0A8A3PR41"/>
<dbReference type="Proteomes" id="UP000672032">
    <property type="component" value="Chromosome 8"/>
</dbReference>
<organism evidence="4 5">
    <name type="scientific">Monilinia vaccinii-corymbosi</name>
    <dbReference type="NCBI Taxonomy" id="61207"/>
    <lineage>
        <taxon>Eukaryota</taxon>
        <taxon>Fungi</taxon>
        <taxon>Dikarya</taxon>
        <taxon>Ascomycota</taxon>
        <taxon>Pezizomycotina</taxon>
        <taxon>Leotiomycetes</taxon>
        <taxon>Helotiales</taxon>
        <taxon>Sclerotiniaceae</taxon>
        <taxon>Monilinia</taxon>
    </lineage>
</organism>
<evidence type="ECO:0000313" key="4">
    <source>
        <dbReference type="EMBL" id="QSZ37354.1"/>
    </source>
</evidence>
<gene>
    <name evidence="4" type="ORF">DSL72_009452</name>
</gene>
<dbReference type="OrthoDB" id="10055769at2759"/>
<feature type="compositionally biased region" description="Polar residues" evidence="2">
    <location>
        <begin position="226"/>
        <end position="237"/>
    </location>
</feature>
<evidence type="ECO:0000256" key="1">
    <source>
        <dbReference type="RuleBase" id="RU363098"/>
    </source>
</evidence>
<dbReference type="Gene3D" id="1.10.8.790">
    <property type="entry name" value="RNA-dependent RNA polymerase, slab domain, helical subdomain-like"/>
    <property type="match status" value="1"/>
</dbReference>
<feature type="region of interest" description="Disordered" evidence="2">
    <location>
        <begin position="204"/>
        <end position="237"/>
    </location>
</feature>
<accession>A0A8A3PR41</accession>
<dbReference type="EMBL" id="CP063412">
    <property type="protein sequence ID" value="QSZ37354.1"/>
    <property type="molecule type" value="Genomic_DNA"/>
</dbReference>
<dbReference type="Pfam" id="PF05183">
    <property type="entry name" value="RdRP"/>
    <property type="match status" value="1"/>
</dbReference>
<protein>
    <recommendedName>
        <fullName evidence="1">RNA-dependent RNA polymerase</fullName>
        <ecNumber evidence="1">2.7.7.48</ecNumber>
    </recommendedName>
</protein>
<feature type="region of interest" description="Disordered" evidence="2">
    <location>
        <begin position="274"/>
        <end position="297"/>
    </location>
</feature>
<feature type="region of interest" description="Disordered" evidence="2">
    <location>
        <begin position="1"/>
        <end position="21"/>
    </location>
</feature>
<evidence type="ECO:0000256" key="2">
    <source>
        <dbReference type="SAM" id="MobiDB-lite"/>
    </source>
</evidence>
<proteinExistence type="inferred from homology"/>
<dbReference type="GO" id="GO:0030422">
    <property type="term" value="P:siRNA processing"/>
    <property type="evidence" value="ECO:0007669"/>
    <property type="project" value="TreeGrafter"/>
</dbReference>
<reference evidence="4" key="1">
    <citation type="submission" date="2020-10" db="EMBL/GenBank/DDBJ databases">
        <title>Genome Sequence of Monilinia vaccinii-corymbosi Sheds Light on Mummy Berry Disease Infection of Blueberry and Mating Type.</title>
        <authorList>
            <person name="Yow A.G."/>
            <person name="Zhang Y."/>
            <person name="Bansal K."/>
            <person name="Eacker S.M."/>
            <person name="Sullivan S."/>
            <person name="Liachko I."/>
            <person name="Cubeta M.A."/>
            <person name="Rollins J.A."/>
            <person name="Ashrafi H."/>
        </authorList>
    </citation>
    <scope>NUCLEOTIDE SEQUENCE</scope>
    <source>
        <strain evidence="4">RL-1</strain>
    </source>
</reference>
<comment type="catalytic activity">
    <reaction evidence="1">
        <text>RNA(n) + a ribonucleoside 5'-triphosphate = RNA(n+1) + diphosphate</text>
        <dbReference type="Rhea" id="RHEA:21248"/>
        <dbReference type="Rhea" id="RHEA-COMP:14527"/>
        <dbReference type="Rhea" id="RHEA-COMP:17342"/>
        <dbReference type="ChEBI" id="CHEBI:33019"/>
        <dbReference type="ChEBI" id="CHEBI:61557"/>
        <dbReference type="ChEBI" id="CHEBI:140395"/>
        <dbReference type="EC" id="2.7.7.48"/>
    </reaction>
</comment>
<dbReference type="PANTHER" id="PTHR23079:SF14">
    <property type="entry name" value="RNA-DEPENDENT RNA POLYMERASE"/>
    <property type="match status" value="1"/>
</dbReference>
<dbReference type="InterPro" id="IPR057596">
    <property type="entry name" value="RDRP_core"/>
</dbReference>
<dbReference type="EC" id="2.7.7.48" evidence="1"/>
<keyword evidence="5" id="KW-1185">Reference proteome</keyword>
<keyword evidence="1" id="KW-0696">RNA-directed RNA polymerase</keyword>
<evidence type="ECO:0000259" key="3">
    <source>
        <dbReference type="Pfam" id="PF05183"/>
    </source>
</evidence>
<feature type="compositionally biased region" description="Basic and acidic residues" evidence="2">
    <location>
        <begin position="206"/>
        <end position="218"/>
    </location>
</feature>
<name>A0A8A3PR41_9HELO</name>
<evidence type="ECO:0000313" key="5">
    <source>
        <dbReference type="Proteomes" id="UP000672032"/>
    </source>
</evidence>
<dbReference type="GO" id="GO:0003723">
    <property type="term" value="F:RNA binding"/>
    <property type="evidence" value="ECO:0007669"/>
    <property type="project" value="UniProtKB-KW"/>
</dbReference>
<feature type="domain" description="RDRP core" evidence="3">
    <location>
        <begin position="492"/>
        <end position="859"/>
    </location>
</feature>
<feature type="compositionally biased region" description="Basic and acidic residues" evidence="2">
    <location>
        <begin position="284"/>
        <end position="297"/>
    </location>
</feature>
<keyword evidence="1" id="KW-0548">Nucleotidyltransferase</keyword>
<comment type="similarity">
    <text evidence="1">Belongs to the RdRP family.</text>
</comment>
<dbReference type="GO" id="GO:0003968">
    <property type="term" value="F:RNA-directed RNA polymerase activity"/>
    <property type="evidence" value="ECO:0007669"/>
    <property type="project" value="UniProtKB-KW"/>
</dbReference>
<keyword evidence="1" id="KW-0808">Transferase</keyword>
<dbReference type="GO" id="GO:0031380">
    <property type="term" value="C:nuclear RNA-directed RNA polymerase complex"/>
    <property type="evidence" value="ECO:0007669"/>
    <property type="project" value="TreeGrafter"/>
</dbReference>
<keyword evidence="1" id="KW-0694">RNA-binding</keyword>
<dbReference type="PANTHER" id="PTHR23079">
    <property type="entry name" value="RNA-DEPENDENT RNA POLYMERASE"/>
    <property type="match status" value="1"/>
</dbReference>
<dbReference type="InterPro" id="IPR007855">
    <property type="entry name" value="RDRP"/>
</dbReference>